<dbReference type="InterPro" id="IPR002104">
    <property type="entry name" value="Integrase_catalytic"/>
</dbReference>
<dbReference type="PANTHER" id="PTHR30349">
    <property type="entry name" value="PHAGE INTEGRASE-RELATED"/>
    <property type="match status" value="1"/>
</dbReference>
<name>A0ABW8M532_9ACTN</name>
<organism evidence="5 6">
    <name type="scientific">Streptomyces milbemycinicus</name>
    <dbReference type="NCBI Taxonomy" id="476552"/>
    <lineage>
        <taxon>Bacteria</taxon>
        <taxon>Bacillati</taxon>
        <taxon>Actinomycetota</taxon>
        <taxon>Actinomycetes</taxon>
        <taxon>Kitasatosporales</taxon>
        <taxon>Streptomycetaceae</taxon>
        <taxon>Streptomyces</taxon>
    </lineage>
</organism>
<dbReference type="InterPro" id="IPR050090">
    <property type="entry name" value="Tyrosine_recombinase_XerCD"/>
</dbReference>
<proteinExistence type="inferred from homology"/>
<keyword evidence="6" id="KW-1185">Reference proteome</keyword>
<evidence type="ECO:0000259" key="4">
    <source>
        <dbReference type="PROSITE" id="PS51898"/>
    </source>
</evidence>
<dbReference type="RefSeq" id="WP_358647882.1">
    <property type="nucleotide sequence ID" value="NZ_JBFAEV010000102.1"/>
</dbReference>
<evidence type="ECO:0000313" key="6">
    <source>
        <dbReference type="Proteomes" id="UP001620295"/>
    </source>
</evidence>
<dbReference type="CDD" id="cd00797">
    <property type="entry name" value="INT_RitB_C_like"/>
    <property type="match status" value="1"/>
</dbReference>
<gene>
    <name evidence="5" type="ORF">ACI2L5_50160</name>
</gene>
<evidence type="ECO:0000256" key="1">
    <source>
        <dbReference type="ARBA" id="ARBA00008857"/>
    </source>
</evidence>
<comment type="caution">
    <text evidence="5">The sequence shown here is derived from an EMBL/GenBank/DDBJ whole genome shotgun (WGS) entry which is preliminary data.</text>
</comment>
<comment type="similarity">
    <text evidence="1">Belongs to the 'phage' integrase family.</text>
</comment>
<dbReference type="EMBL" id="JBJDQH010000036">
    <property type="protein sequence ID" value="MFK4272968.1"/>
    <property type="molecule type" value="Genomic_DNA"/>
</dbReference>
<dbReference type="Pfam" id="PF00589">
    <property type="entry name" value="Phage_integrase"/>
    <property type="match status" value="1"/>
</dbReference>
<dbReference type="Gene3D" id="1.10.443.10">
    <property type="entry name" value="Intergrase catalytic core"/>
    <property type="match status" value="1"/>
</dbReference>
<sequence length="309" mass="34069">MSGIRDGAERYLAIRRSLGYKLKVEGRMLGQFVDFLEERGHSRLTVRAALEWAVLPGGADPAWWAARLTVIREFARFLAAFYELTEIPPPGLLPSRAGRTTPPYLYSQAEIAALIHAARHLAHPLRAATFESFIGLMAATGIRTGEAMGLDRGDPDLDRGVLLVRGTKFGKSRLVPLHPTTVEQLADYQHRRDELCPRPSTEAFFLSGAGTRLNHTNASKTFTRLLKAVDLAAPAGAGKPRLYDLRHTFAVTTLVNWYAADADVAHRLPALSTYLGHVSPATTYWYLHACPQLMTAAAERLDRTGKESP</sequence>
<feature type="domain" description="Tyr recombinase" evidence="4">
    <location>
        <begin position="100"/>
        <end position="299"/>
    </location>
</feature>
<evidence type="ECO:0000256" key="3">
    <source>
        <dbReference type="ARBA" id="ARBA00023172"/>
    </source>
</evidence>
<reference evidence="5 6" key="1">
    <citation type="submission" date="2024-11" db="EMBL/GenBank/DDBJ databases">
        <title>The Natural Products Discovery Center: Release of the First 8490 Sequenced Strains for Exploring Actinobacteria Biosynthetic Diversity.</title>
        <authorList>
            <person name="Kalkreuter E."/>
            <person name="Kautsar S.A."/>
            <person name="Yang D."/>
            <person name="Bader C.D."/>
            <person name="Teijaro C.N."/>
            <person name="Fluegel L."/>
            <person name="Davis C.M."/>
            <person name="Simpson J.R."/>
            <person name="Lauterbach L."/>
            <person name="Steele A.D."/>
            <person name="Gui C."/>
            <person name="Meng S."/>
            <person name="Li G."/>
            <person name="Viehrig K."/>
            <person name="Ye F."/>
            <person name="Su P."/>
            <person name="Kiefer A.F."/>
            <person name="Nichols A."/>
            <person name="Cepeda A.J."/>
            <person name="Yan W."/>
            <person name="Fan B."/>
            <person name="Jiang Y."/>
            <person name="Adhikari A."/>
            <person name="Zheng C.-J."/>
            <person name="Schuster L."/>
            <person name="Cowan T.M."/>
            <person name="Smanski M.J."/>
            <person name="Chevrette M.G."/>
            <person name="De Carvalho L.P.S."/>
            <person name="Shen B."/>
        </authorList>
    </citation>
    <scope>NUCLEOTIDE SEQUENCE [LARGE SCALE GENOMIC DNA]</scope>
    <source>
        <strain evidence="5 6">NPDC020863</strain>
    </source>
</reference>
<dbReference type="PANTHER" id="PTHR30349:SF41">
    <property type="entry name" value="INTEGRASE_RECOMBINASE PROTEIN MJ0367-RELATED"/>
    <property type="match status" value="1"/>
</dbReference>
<protein>
    <submittedName>
        <fullName evidence="5">Tyrosine-type recombinase/integrase</fullName>
    </submittedName>
</protein>
<keyword evidence="3" id="KW-0233">DNA recombination</keyword>
<dbReference type="Proteomes" id="UP001620295">
    <property type="component" value="Unassembled WGS sequence"/>
</dbReference>
<dbReference type="InterPro" id="IPR013762">
    <property type="entry name" value="Integrase-like_cat_sf"/>
</dbReference>
<dbReference type="InterPro" id="IPR011010">
    <property type="entry name" value="DNA_brk_join_enz"/>
</dbReference>
<evidence type="ECO:0000256" key="2">
    <source>
        <dbReference type="ARBA" id="ARBA00023125"/>
    </source>
</evidence>
<keyword evidence="2" id="KW-0238">DNA-binding</keyword>
<dbReference type="SUPFAM" id="SSF56349">
    <property type="entry name" value="DNA breaking-rejoining enzymes"/>
    <property type="match status" value="1"/>
</dbReference>
<accession>A0ABW8M532</accession>
<dbReference type="PROSITE" id="PS51898">
    <property type="entry name" value="TYR_RECOMBINASE"/>
    <property type="match status" value="1"/>
</dbReference>
<evidence type="ECO:0000313" key="5">
    <source>
        <dbReference type="EMBL" id="MFK4272968.1"/>
    </source>
</evidence>